<dbReference type="SMART" id="SM01191">
    <property type="entry name" value="ENT"/>
    <property type="match status" value="1"/>
</dbReference>
<gene>
    <name evidence="5" type="primary">A07p029880.1_BraROA</name>
    <name evidence="5" type="ORF">IGI04_027567</name>
</gene>
<evidence type="ECO:0000256" key="2">
    <source>
        <dbReference type="ARBA" id="ARBA00023242"/>
    </source>
</evidence>
<accession>A0ABQ7KZD2</accession>
<dbReference type="InterPro" id="IPR005491">
    <property type="entry name" value="ENT_dom"/>
</dbReference>
<keyword evidence="6" id="KW-1185">Reference proteome</keyword>
<evidence type="ECO:0000256" key="1">
    <source>
        <dbReference type="ARBA" id="ARBA00004123"/>
    </source>
</evidence>
<dbReference type="SUPFAM" id="SSF158639">
    <property type="entry name" value="ENT-like"/>
    <property type="match status" value="1"/>
</dbReference>
<reference evidence="5 6" key="1">
    <citation type="submission" date="2021-03" db="EMBL/GenBank/DDBJ databases">
        <authorList>
            <person name="King G.J."/>
            <person name="Bancroft I."/>
            <person name="Baten A."/>
            <person name="Bloomfield J."/>
            <person name="Borpatragohain P."/>
            <person name="He Z."/>
            <person name="Irish N."/>
            <person name="Irwin J."/>
            <person name="Liu K."/>
            <person name="Mauleon R.P."/>
            <person name="Moore J."/>
            <person name="Morris R."/>
            <person name="Ostergaard L."/>
            <person name="Wang B."/>
            <person name="Wells R."/>
        </authorList>
    </citation>
    <scope>NUCLEOTIDE SEQUENCE [LARGE SCALE GENOMIC DNA]</scope>
    <source>
        <strain evidence="5">R-o-18</strain>
        <tissue evidence="5">Leaf</tissue>
    </source>
</reference>
<dbReference type="Pfam" id="PF03735">
    <property type="entry name" value="ENT"/>
    <property type="match status" value="1"/>
</dbReference>
<feature type="region of interest" description="Disordered" evidence="3">
    <location>
        <begin position="83"/>
        <end position="104"/>
    </location>
</feature>
<evidence type="ECO:0000313" key="5">
    <source>
        <dbReference type="EMBL" id="KAG5379725.1"/>
    </source>
</evidence>
<dbReference type="PROSITE" id="PS51138">
    <property type="entry name" value="ENT"/>
    <property type="match status" value="1"/>
</dbReference>
<comment type="caution">
    <text evidence="5">The sequence shown here is derived from an EMBL/GenBank/DDBJ whole genome shotgun (WGS) entry which is preliminary data.</text>
</comment>
<feature type="domain" description="ENT" evidence="4">
    <location>
        <begin position="112"/>
        <end position="199"/>
    </location>
</feature>
<evidence type="ECO:0000259" key="4">
    <source>
        <dbReference type="PROSITE" id="PS51138"/>
    </source>
</evidence>
<dbReference type="PANTHER" id="PTHR33432:SF17">
    <property type="entry name" value="EMSY N TERMINUS (ENT) DOMAIN-CONTAINING PROTEIN"/>
    <property type="match status" value="1"/>
</dbReference>
<dbReference type="PANTHER" id="PTHR33432">
    <property type="entry name" value="PROTEIN EMSY-LIKE 4"/>
    <property type="match status" value="1"/>
</dbReference>
<proteinExistence type="predicted"/>
<dbReference type="EMBL" id="JADBGQ010000009">
    <property type="protein sequence ID" value="KAG5379725.1"/>
    <property type="molecule type" value="Genomic_DNA"/>
</dbReference>
<sequence>MISYLAACNFGCRKKINSPENSDSFKVTALKVTAIKVSYTNFFHKSSASSPKSSHSSPLLHTSFRQRLYDASSVSNDCLMAADEKDQLSGPEDPKSESNDLSDDDKFKEELKKKKLEDLKRKAFYSVLLAFRAETLTIGNKRTLLMEKLMKELNISQETRISFDVNIQENLIAHQQRVISKFKEAEPKPFPISDKKPPLVPTYVATLGSSWGKVNPEALVGRRISIRMCFEEEFEDFVIKEYNAKDEMHHLKSVDPDAMEMDEVSSWIDFREVPTDDIIWRDGEAPIFKTPNTLGAGAGQ</sequence>
<dbReference type="InterPro" id="IPR036142">
    <property type="entry name" value="ENT_dom-like_sf"/>
</dbReference>
<name>A0ABQ7KZD2_BRACM</name>
<evidence type="ECO:0000256" key="3">
    <source>
        <dbReference type="SAM" id="MobiDB-lite"/>
    </source>
</evidence>
<evidence type="ECO:0000313" key="6">
    <source>
        <dbReference type="Proteomes" id="UP000823674"/>
    </source>
</evidence>
<keyword evidence="2" id="KW-0539">Nucleus</keyword>
<comment type="subcellular location">
    <subcellularLocation>
        <location evidence="1">Nucleus</location>
    </subcellularLocation>
</comment>
<protein>
    <recommendedName>
        <fullName evidence="4">ENT domain-containing protein</fullName>
    </recommendedName>
</protein>
<dbReference type="InterPro" id="IPR033485">
    <property type="entry name" value="EMSY-LIKE_plant"/>
</dbReference>
<dbReference type="Proteomes" id="UP000823674">
    <property type="component" value="Chromosome A07"/>
</dbReference>
<organism evidence="5 6">
    <name type="scientific">Brassica rapa subsp. trilocularis</name>
    <dbReference type="NCBI Taxonomy" id="1813537"/>
    <lineage>
        <taxon>Eukaryota</taxon>
        <taxon>Viridiplantae</taxon>
        <taxon>Streptophyta</taxon>
        <taxon>Embryophyta</taxon>
        <taxon>Tracheophyta</taxon>
        <taxon>Spermatophyta</taxon>
        <taxon>Magnoliopsida</taxon>
        <taxon>eudicotyledons</taxon>
        <taxon>Gunneridae</taxon>
        <taxon>Pentapetalae</taxon>
        <taxon>rosids</taxon>
        <taxon>malvids</taxon>
        <taxon>Brassicales</taxon>
        <taxon>Brassicaceae</taxon>
        <taxon>Brassiceae</taxon>
        <taxon>Brassica</taxon>
    </lineage>
</organism>